<dbReference type="CDD" id="cd09631">
    <property type="entry name" value="DOMON_DOH"/>
    <property type="match status" value="1"/>
</dbReference>
<dbReference type="SMART" id="SM00665">
    <property type="entry name" value="B561"/>
    <property type="match status" value="1"/>
</dbReference>
<evidence type="ECO:0000256" key="1">
    <source>
        <dbReference type="ARBA" id="ARBA00004370"/>
    </source>
</evidence>
<dbReference type="Pfam" id="PF03188">
    <property type="entry name" value="Cytochrom_B561"/>
    <property type="match status" value="1"/>
</dbReference>
<evidence type="ECO:0000259" key="10">
    <source>
        <dbReference type="PROSITE" id="PS50836"/>
    </source>
</evidence>
<evidence type="ECO:0000259" key="11">
    <source>
        <dbReference type="PROSITE" id="PS50939"/>
    </source>
</evidence>
<dbReference type="InterPro" id="IPR045266">
    <property type="entry name" value="DOH_DOMON"/>
</dbReference>
<evidence type="ECO:0000313" key="13">
    <source>
        <dbReference type="Proteomes" id="UP000789595"/>
    </source>
</evidence>
<protein>
    <recommendedName>
        <fullName evidence="14">Cytochrome b561 domain-containing protein</fullName>
    </recommendedName>
</protein>
<dbReference type="CDD" id="cd08760">
    <property type="entry name" value="Cyt_b561_FRRS1_like"/>
    <property type="match status" value="1"/>
</dbReference>
<dbReference type="PANTHER" id="PTHR23130:SF171">
    <property type="entry name" value="OS01G0895300 PROTEIN"/>
    <property type="match status" value="1"/>
</dbReference>
<dbReference type="InterPro" id="IPR006593">
    <property type="entry name" value="Cyt_b561/ferric_Rdtase_TM"/>
</dbReference>
<evidence type="ECO:0000256" key="9">
    <source>
        <dbReference type="SAM" id="SignalP"/>
    </source>
</evidence>
<keyword evidence="3 8" id="KW-0812">Transmembrane</keyword>
<accession>A0A8J2WXD6</accession>
<evidence type="ECO:0000256" key="5">
    <source>
        <dbReference type="ARBA" id="ARBA00022982"/>
    </source>
</evidence>
<dbReference type="OrthoDB" id="19261at2759"/>
<feature type="chain" id="PRO_5035256466" description="Cytochrome b561 domain-containing protein" evidence="9">
    <location>
        <begin position="23"/>
        <end position="506"/>
    </location>
</feature>
<dbReference type="PROSITE" id="PS50939">
    <property type="entry name" value="CYTOCHROME_B561"/>
    <property type="match status" value="1"/>
</dbReference>
<feature type="transmembrane region" description="Helical" evidence="8">
    <location>
        <begin position="325"/>
        <end position="346"/>
    </location>
</feature>
<keyword evidence="5" id="KW-0249">Electron transport</keyword>
<dbReference type="Gene3D" id="1.20.120.1770">
    <property type="match status" value="1"/>
</dbReference>
<evidence type="ECO:0000256" key="4">
    <source>
        <dbReference type="ARBA" id="ARBA00022729"/>
    </source>
</evidence>
<evidence type="ECO:0008006" key="14">
    <source>
        <dbReference type="Google" id="ProtNLM"/>
    </source>
</evidence>
<evidence type="ECO:0000256" key="8">
    <source>
        <dbReference type="SAM" id="Phobius"/>
    </source>
</evidence>
<feature type="domain" description="Cytochrome b561" evidence="11">
    <location>
        <begin position="294"/>
        <end position="489"/>
    </location>
</feature>
<evidence type="ECO:0000256" key="2">
    <source>
        <dbReference type="ARBA" id="ARBA00022448"/>
    </source>
</evidence>
<keyword evidence="7 8" id="KW-0472">Membrane</keyword>
<feature type="transmembrane region" description="Helical" evidence="8">
    <location>
        <begin position="463"/>
        <end position="482"/>
    </location>
</feature>
<dbReference type="InterPro" id="IPR005018">
    <property type="entry name" value="DOMON_domain"/>
</dbReference>
<evidence type="ECO:0000256" key="3">
    <source>
        <dbReference type="ARBA" id="ARBA00022692"/>
    </source>
</evidence>
<feature type="transmembrane region" description="Helical" evidence="8">
    <location>
        <begin position="393"/>
        <end position="413"/>
    </location>
</feature>
<comment type="subcellular location">
    <subcellularLocation>
        <location evidence="1">Membrane</location>
    </subcellularLocation>
</comment>
<evidence type="ECO:0000313" key="12">
    <source>
        <dbReference type="EMBL" id="CAH0372277.1"/>
    </source>
</evidence>
<dbReference type="PANTHER" id="PTHR23130">
    <property type="entry name" value="CYTOCHROME B561 AND DOMON DOMAIN-CONTAINING PROTEIN"/>
    <property type="match status" value="1"/>
</dbReference>
<feature type="transmembrane region" description="Helical" evidence="8">
    <location>
        <begin position="425"/>
        <end position="443"/>
    </location>
</feature>
<sequence length="506" mass="54546">MPAPARHHRCAVVALMAAVAHAYPEYVNCGEELRIGQRWMGKDSEASTLTIALTDAATNAPIACGSTVASGTRVRATIANLDGGEQYVVEATGGVSYGNYCSENTRANDQPLEFDVLDTVSVIGAHAPTYGTVYVTDACSVTGVGPAPTPRPSITKRPTVQPTPYCSSERDFDFAYALDGGLTLHWTLEEDRVRAALVTEGGWAAIGWGSDGLMNGAECVIGEPNQLPQKYVLRGYKREDVETVSSQTLEDASTDVEEDGTVVYAFTKLLQEPGEKAVTSPFVWAHGSGSLGYHGSRAGALELNLETCEASSIKTETVSASLIKIHGGLFLVAFSVAMPAALVAARGRSWLGPVWIKLHMYLLLLCVLLALIGFIVVFTALEDADRDHFRGRHQRIGLSTLCFLLANVVMGLLRPGKEGRYRKHFNIVHAFLGVGVFVLSVFATRSGATKAENLQYFREKPWVVAQAALLGGFGALWLLAWARAARPPLEKEVAEKEESKREAAEE</sequence>
<reference evidence="12" key="1">
    <citation type="submission" date="2021-11" db="EMBL/GenBank/DDBJ databases">
        <authorList>
            <consortium name="Genoscope - CEA"/>
            <person name="William W."/>
        </authorList>
    </citation>
    <scope>NUCLEOTIDE SEQUENCE</scope>
</reference>
<dbReference type="GO" id="GO:0016020">
    <property type="term" value="C:membrane"/>
    <property type="evidence" value="ECO:0007669"/>
    <property type="project" value="UniProtKB-SubCell"/>
</dbReference>
<keyword evidence="4 9" id="KW-0732">Signal</keyword>
<dbReference type="PROSITE" id="PS50836">
    <property type="entry name" value="DOMON"/>
    <property type="match status" value="1"/>
</dbReference>
<keyword evidence="13" id="KW-1185">Reference proteome</keyword>
<name>A0A8J2WXD6_9STRA</name>
<dbReference type="AlphaFoldDB" id="A0A8J2WXD6"/>
<keyword evidence="6 8" id="KW-1133">Transmembrane helix</keyword>
<dbReference type="EMBL" id="CAKKNE010000003">
    <property type="protein sequence ID" value="CAH0372277.1"/>
    <property type="molecule type" value="Genomic_DNA"/>
</dbReference>
<proteinExistence type="predicted"/>
<organism evidence="12 13">
    <name type="scientific">Pelagomonas calceolata</name>
    <dbReference type="NCBI Taxonomy" id="35677"/>
    <lineage>
        <taxon>Eukaryota</taxon>
        <taxon>Sar</taxon>
        <taxon>Stramenopiles</taxon>
        <taxon>Ochrophyta</taxon>
        <taxon>Pelagophyceae</taxon>
        <taxon>Pelagomonadales</taxon>
        <taxon>Pelagomonadaceae</taxon>
        <taxon>Pelagomonas</taxon>
    </lineage>
</organism>
<keyword evidence="2" id="KW-0813">Transport</keyword>
<feature type="signal peptide" evidence="9">
    <location>
        <begin position="1"/>
        <end position="22"/>
    </location>
</feature>
<evidence type="ECO:0000256" key="7">
    <source>
        <dbReference type="ARBA" id="ARBA00023136"/>
    </source>
</evidence>
<comment type="caution">
    <text evidence="12">The sequence shown here is derived from an EMBL/GenBank/DDBJ whole genome shotgun (WGS) entry which is preliminary data.</text>
</comment>
<dbReference type="Proteomes" id="UP000789595">
    <property type="component" value="Unassembled WGS sequence"/>
</dbReference>
<feature type="domain" description="DOMON" evidence="10">
    <location>
        <begin position="180"/>
        <end position="287"/>
    </location>
</feature>
<gene>
    <name evidence="12" type="ORF">PECAL_3P22610</name>
</gene>
<feature type="transmembrane region" description="Helical" evidence="8">
    <location>
        <begin position="358"/>
        <end position="381"/>
    </location>
</feature>
<evidence type="ECO:0000256" key="6">
    <source>
        <dbReference type="ARBA" id="ARBA00022989"/>
    </source>
</evidence>